<dbReference type="OrthoDB" id="1729514at2759"/>
<sequence>MAYQTGRTGPNRRDRNDENRLKYGFDAGFLSGGVHAQSALNLDGGADSNVPPSSDSETDASDGKSTRLTGLAASLRVLSDSLLRTERTEAELMKTREALRLQAEKRRVESEAELTRMLLRTELQIASFVSRPSSVPSRKRKRIEEDETTPQVSQREGALLFTLLQCNLLF</sequence>
<accession>A0A2P5F0J7</accession>
<dbReference type="InParanoid" id="A0A2P5F0J7"/>
<feature type="compositionally biased region" description="Basic and acidic residues" evidence="1">
    <location>
        <begin position="11"/>
        <end position="20"/>
    </location>
</feature>
<proteinExistence type="predicted"/>
<gene>
    <name evidence="2" type="ORF">TorRG33x02_128620</name>
</gene>
<protein>
    <submittedName>
        <fullName evidence="2">Uncharacterized protein</fullName>
    </submittedName>
</protein>
<organism evidence="2 3">
    <name type="scientific">Trema orientale</name>
    <name type="common">Charcoal tree</name>
    <name type="synonym">Celtis orientalis</name>
    <dbReference type="NCBI Taxonomy" id="63057"/>
    <lineage>
        <taxon>Eukaryota</taxon>
        <taxon>Viridiplantae</taxon>
        <taxon>Streptophyta</taxon>
        <taxon>Embryophyta</taxon>
        <taxon>Tracheophyta</taxon>
        <taxon>Spermatophyta</taxon>
        <taxon>Magnoliopsida</taxon>
        <taxon>eudicotyledons</taxon>
        <taxon>Gunneridae</taxon>
        <taxon>Pentapetalae</taxon>
        <taxon>rosids</taxon>
        <taxon>fabids</taxon>
        <taxon>Rosales</taxon>
        <taxon>Cannabaceae</taxon>
        <taxon>Trema</taxon>
    </lineage>
</organism>
<comment type="caution">
    <text evidence="2">The sequence shown here is derived from an EMBL/GenBank/DDBJ whole genome shotgun (WGS) entry which is preliminary data.</text>
</comment>
<evidence type="ECO:0000313" key="3">
    <source>
        <dbReference type="Proteomes" id="UP000237000"/>
    </source>
</evidence>
<dbReference type="Proteomes" id="UP000237000">
    <property type="component" value="Unassembled WGS sequence"/>
</dbReference>
<name>A0A2P5F0J7_TREOI</name>
<evidence type="ECO:0000313" key="2">
    <source>
        <dbReference type="EMBL" id="PON91299.1"/>
    </source>
</evidence>
<dbReference type="AlphaFoldDB" id="A0A2P5F0J7"/>
<dbReference type="STRING" id="63057.A0A2P5F0J7"/>
<keyword evidence="3" id="KW-1185">Reference proteome</keyword>
<feature type="region of interest" description="Disordered" evidence="1">
    <location>
        <begin position="40"/>
        <end position="65"/>
    </location>
</feature>
<feature type="region of interest" description="Disordered" evidence="1">
    <location>
        <begin position="1"/>
        <end position="20"/>
    </location>
</feature>
<evidence type="ECO:0000256" key="1">
    <source>
        <dbReference type="SAM" id="MobiDB-lite"/>
    </source>
</evidence>
<dbReference type="EMBL" id="JXTC01000075">
    <property type="protein sequence ID" value="PON91299.1"/>
    <property type="molecule type" value="Genomic_DNA"/>
</dbReference>
<dbReference type="FunCoup" id="A0A2P5F0J7">
    <property type="interactions" value="15"/>
</dbReference>
<reference evidence="3" key="1">
    <citation type="submission" date="2016-06" db="EMBL/GenBank/DDBJ databases">
        <title>Parallel loss of symbiosis genes in relatives of nitrogen-fixing non-legume Parasponia.</title>
        <authorList>
            <person name="Van Velzen R."/>
            <person name="Holmer R."/>
            <person name="Bu F."/>
            <person name="Rutten L."/>
            <person name="Van Zeijl A."/>
            <person name="Liu W."/>
            <person name="Santuari L."/>
            <person name="Cao Q."/>
            <person name="Sharma T."/>
            <person name="Shen D."/>
            <person name="Roswanjaya Y."/>
            <person name="Wardhani T."/>
            <person name="Kalhor M.S."/>
            <person name="Jansen J."/>
            <person name="Van den Hoogen J."/>
            <person name="Gungor B."/>
            <person name="Hartog M."/>
            <person name="Hontelez J."/>
            <person name="Verver J."/>
            <person name="Yang W.-C."/>
            <person name="Schijlen E."/>
            <person name="Repin R."/>
            <person name="Schilthuizen M."/>
            <person name="Schranz E."/>
            <person name="Heidstra R."/>
            <person name="Miyata K."/>
            <person name="Fedorova E."/>
            <person name="Kohlen W."/>
            <person name="Bisseling T."/>
            <person name="Smit S."/>
            <person name="Geurts R."/>
        </authorList>
    </citation>
    <scope>NUCLEOTIDE SEQUENCE [LARGE SCALE GENOMIC DNA]</scope>
    <source>
        <strain evidence="3">cv. RG33-2</strain>
    </source>
</reference>